<gene>
    <name evidence="2" type="ORF">G6N73_16695</name>
</gene>
<dbReference type="EMBL" id="JAAKZF010000022">
    <property type="protein sequence ID" value="NGO52796.1"/>
    <property type="molecule type" value="Genomic_DNA"/>
</dbReference>
<dbReference type="AlphaFoldDB" id="A0A6G4WEY9"/>
<organism evidence="2 3">
    <name type="scientific">Allomesorhizobium camelthorni</name>
    <dbReference type="NCBI Taxonomy" id="475069"/>
    <lineage>
        <taxon>Bacteria</taxon>
        <taxon>Pseudomonadati</taxon>
        <taxon>Pseudomonadota</taxon>
        <taxon>Alphaproteobacteria</taxon>
        <taxon>Hyphomicrobiales</taxon>
        <taxon>Phyllobacteriaceae</taxon>
        <taxon>Allomesorhizobium</taxon>
    </lineage>
</organism>
<evidence type="ECO:0000259" key="1">
    <source>
        <dbReference type="Pfam" id="PF03061"/>
    </source>
</evidence>
<sequence>MMTVHSLDWAISFGDCDPAGIVFYPHVYAWFDRTFHDWLRRFGGHGALCERLGAIGLGLMEAGAQFRRPMRDGDVLTLTLSVEEWGRKTLRLSYEGRVGGHITVVGSELRALFKRTDNGMVAAEIEALRRMVEDNGQGR</sequence>
<dbReference type="Proteomes" id="UP001642900">
    <property type="component" value="Unassembled WGS sequence"/>
</dbReference>
<evidence type="ECO:0000313" key="2">
    <source>
        <dbReference type="EMBL" id="NGO52796.1"/>
    </source>
</evidence>
<dbReference type="InterPro" id="IPR029069">
    <property type="entry name" value="HotDog_dom_sf"/>
</dbReference>
<dbReference type="GO" id="GO:0016790">
    <property type="term" value="F:thiolester hydrolase activity"/>
    <property type="evidence" value="ECO:0007669"/>
    <property type="project" value="UniProtKB-ARBA"/>
</dbReference>
<protein>
    <submittedName>
        <fullName evidence="2">Acyl-CoA thioesterase</fullName>
    </submittedName>
</protein>
<dbReference type="InterPro" id="IPR006683">
    <property type="entry name" value="Thioestr_dom"/>
</dbReference>
<reference evidence="2 3" key="1">
    <citation type="submission" date="2020-02" db="EMBL/GenBank/DDBJ databases">
        <title>Genome sequence of strain CCNWXJ40-4.</title>
        <authorList>
            <person name="Gao J."/>
            <person name="Sun J."/>
        </authorList>
    </citation>
    <scope>NUCLEOTIDE SEQUENCE [LARGE SCALE GENOMIC DNA]</scope>
    <source>
        <strain evidence="2 3">CCNWXJ 40-4</strain>
    </source>
</reference>
<dbReference type="SUPFAM" id="SSF54637">
    <property type="entry name" value="Thioesterase/thiol ester dehydrase-isomerase"/>
    <property type="match status" value="1"/>
</dbReference>
<feature type="domain" description="Thioesterase" evidence="1">
    <location>
        <begin position="20"/>
        <end position="100"/>
    </location>
</feature>
<evidence type="ECO:0000313" key="3">
    <source>
        <dbReference type="Proteomes" id="UP001642900"/>
    </source>
</evidence>
<comment type="caution">
    <text evidence="2">The sequence shown here is derived from an EMBL/GenBank/DDBJ whole genome shotgun (WGS) entry which is preliminary data.</text>
</comment>
<dbReference type="Pfam" id="PF03061">
    <property type="entry name" value="4HBT"/>
    <property type="match status" value="1"/>
</dbReference>
<name>A0A6G4WEY9_9HYPH</name>
<dbReference type="Gene3D" id="3.10.129.10">
    <property type="entry name" value="Hotdog Thioesterase"/>
    <property type="match status" value="1"/>
</dbReference>
<accession>A0A6G4WEY9</accession>
<dbReference type="CDD" id="cd00586">
    <property type="entry name" value="4HBT"/>
    <property type="match status" value="1"/>
</dbReference>
<proteinExistence type="predicted"/>
<keyword evidence="3" id="KW-1185">Reference proteome</keyword>